<feature type="region of interest" description="Disordered" evidence="1">
    <location>
        <begin position="41"/>
        <end position="106"/>
    </location>
</feature>
<feature type="compositionally biased region" description="Pro residues" evidence="1">
    <location>
        <begin position="54"/>
        <end position="64"/>
    </location>
</feature>
<gene>
    <name evidence="2" type="ORF">CPSG_04535</name>
</gene>
<reference evidence="3" key="2">
    <citation type="submission" date="2010-03" db="EMBL/GenBank/DDBJ databases">
        <title>The genome sequence of Coccidioides posadasii strain Silveira.</title>
        <authorList>
            <consortium name="The Broad Institute Genome Sequencing Center for Infectious Disease"/>
            <person name="Neafsey D."/>
            <person name="Orbach M."/>
            <person name="Henn M.R."/>
            <person name="Cole G.T."/>
            <person name="Galgiani J."/>
            <person name="Gardner M.J."/>
            <person name="Kirkland T.N."/>
            <person name="Taylor J.W."/>
            <person name="Young S.K."/>
            <person name="Zeng Q."/>
            <person name="Koehrsen M."/>
            <person name="Alvarado L."/>
            <person name="Berlin A."/>
            <person name="Borenstein D."/>
            <person name="Chapman S.B."/>
            <person name="Chen Z."/>
            <person name="Engels R."/>
            <person name="Freedman E."/>
            <person name="Gellesch M."/>
            <person name="Goldberg J."/>
            <person name="Griggs A."/>
            <person name="Gujja S."/>
            <person name="Heilman E."/>
            <person name="Heiman D."/>
            <person name="Howarth C."/>
            <person name="Jen D."/>
            <person name="Larson L."/>
            <person name="Mehta T."/>
            <person name="Neiman D."/>
            <person name="Park D."/>
            <person name="Pearson M."/>
            <person name="Richards J."/>
            <person name="Roberts A."/>
            <person name="Saif S."/>
            <person name="Shea T."/>
            <person name="Shenoy N."/>
            <person name="Sisk P."/>
            <person name="Stolte C."/>
            <person name="Sykes S."/>
            <person name="Walk T."/>
            <person name="White J."/>
            <person name="Yandava C."/>
            <person name="Haas B."/>
            <person name="Nusbaum C."/>
            <person name="Birren B."/>
        </authorList>
    </citation>
    <scope>NUCLEOTIDE SEQUENCE [LARGE SCALE GENOMIC DNA]</scope>
    <source>
        <strain evidence="3">RMSCC 757 / Silveira</strain>
    </source>
</reference>
<dbReference type="HOGENOM" id="CLU_1578380_0_0_1"/>
<name>E9D4J6_COCPS</name>
<dbReference type="VEuPathDB" id="FungiDB:CPSG_04535"/>
<dbReference type="Proteomes" id="UP000002497">
    <property type="component" value="Unassembled WGS sequence"/>
</dbReference>
<evidence type="ECO:0000313" key="2">
    <source>
        <dbReference type="EMBL" id="EFW18989.1"/>
    </source>
</evidence>
<dbReference type="STRING" id="443226.E9D4J6"/>
<dbReference type="AlphaFoldDB" id="E9D4J6"/>
<dbReference type="OMA" id="QIATCNT"/>
<dbReference type="EMBL" id="GL636491">
    <property type="protein sequence ID" value="EFW18989.1"/>
    <property type="molecule type" value="Genomic_DNA"/>
</dbReference>
<protein>
    <submittedName>
        <fullName evidence="2">Uncharacterized protein</fullName>
    </submittedName>
</protein>
<accession>E9D4J6</accession>
<proteinExistence type="predicted"/>
<sequence length="169" mass="18771">MTSSDSSFEEFLQLPVLQENFLIDPVIIVDKEPWETNGFGWPVQQGDSLASPKPSCPYPEPPSPMLWDTPNSHQIREERLADNTLAEGNPHIHDSPPLLPSHPSAKTNAPCSSCVDEGSLSKQVKSLKQEVKELKEQTLKWPCIASASSIREGSCTTLHSHFLSLWLNQ</sequence>
<keyword evidence="3" id="KW-1185">Reference proteome</keyword>
<organism evidence="3">
    <name type="scientific">Coccidioides posadasii (strain RMSCC 757 / Silveira)</name>
    <name type="common">Valley fever fungus</name>
    <dbReference type="NCBI Taxonomy" id="443226"/>
    <lineage>
        <taxon>Eukaryota</taxon>
        <taxon>Fungi</taxon>
        <taxon>Dikarya</taxon>
        <taxon>Ascomycota</taxon>
        <taxon>Pezizomycotina</taxon>
        <taxon>Eurotiomycetes</taxon>
        <taxon>Eurotiomycetidae</taxon>
        <taxon>Onygenales</taxon>
        <taxon>Onygenaceae</taxon>
        <taxon>Coccidioides</taxon>
    </lineage>
</organism>
<evidence type="ECO:0000313" key="3">
    <source>
        <dbReference type="Proteomes" id="UP000002497"/>
    </source>
</evidence>
<dbReference type="VEuPathDB" id="FungiDB:D8B26_005740"/>
<reference evidence="3" key="1">
    <citation type="journal article" date="2010" name="Genome Res.">
        <title>Population genomic sequencing of Coccidioides fungi reveals recent hybridization and transposon control.</title>
        <authorList>
            <person name="Neafsey D.E."/>
            <person name="Barker B.M."/>
            <person name="Sharpton T.J."/>
            <person name="Stajich J.E."/>
            <person name="Park D.J."/>
            <person name="Whiston E."/>
            <person name="Hung C.-Y."/>
            <person name="McMahan C."/>
            <person name="White J."/>
            <person name="Sykes S."/>
            <person name="Heiman D."/>
            <person name="Young S."/>
            <person name="Zeng Q."/>
            <person name="Abouelleil A."/>
            <person name="Aftuck L."/>
            <person name="Bessette D."/>
            <person name="Brown A."/>
            <person name="FitzGerald M."/>
            <person name="Lui A."/>
            <person name="Macdonald J.P."/>
            <person name="Priest M."/>
            <person name="Orbach M.J."/>
            <person name="Galgiani J.N."/>
            <person name="Kirkland T.N."/>
            <person name="Cole G.T."/>
            <person name="Birren B.W."/>
            <person name="Henn M.R."/>
            <person name="Taylor J.W."/>
            <person name="Rounsley S.D."/>
        </authorList>
    </citation>
    <scope>NUCLEOTIDE SEQUENCE [LARGE SCALE GENOMIC DNA]</scope>
    <source>
        <strain evidence="3">RMSCC 757 / Silveira</strain>
    </source>
</reference>
<evidence type="ECO:0000256" key="1">
    <source>
        <dbReference type="SAM" id="MobiDB-lite"/>
    </source>
</evidence>